<comment type="caution">
    <text evidence="1">The sequence shown here is derived from an EMBL/GenBank/DDBJ whole genome shotgun (WGS) entry which is preliminary data.</text>
</comment>
<gene>
    <name evidence="1" type="ORF">NK718_21505</name>
</gene>
<dbReference type="Gene3D" id="2.70.98.10">
    <property type="match status" value="1"/>
</dbReference>
<keyword evidence="2" id="KW-1185">Reference proteome</keyword>
<dbReference type="InterPro" id="IPR011013">
    <property type="entry name" value="Gal_mutarotase_sf_dom"/>
</dbReference>
<reference evidence="1 2" key="1">
    <citation type="submission" date="2022-07" db="EMBL/GenBank/DDBJ databases">
        <authorList>
            <person name="Li W.-J."/>
            <person name="Deng Q.-Q."/>
        </authorList>
    </citation>
    <scope>NUCLEOTIDE SEQUENCE [LARGE SCALE GENOMIC DNA]</scope>
    <source>
        <strain evidence="1 2">SYSU M60028</strain>
    </source>
</reference>
<dbReference type="RefSeq" id="WP_254746622.1">
    <property type="nucleotide sequence ID" value="NZ_JANCLU010000037.1"/>
</dbReference>
<dbReference type="InterPro" id="IPR027839">
    <property type="entry name" value="DUF4432"/>
</dbReference>
<dbReference type="Proteomes" id="UP001205890">
    <property type="component" value="Unassembled WGS sequence"/>
</dbReference>
<organism evidence="1 2">
    <name type="scientific">Alsobacter ponti</name>
    <dbReference type="NCBI Taxonomy" id="2962936"/>
    <lineage>
        <taxon>Bacteria</taxon>
        <taxon>Pseudomonadati</taxon>
        <taxon>Pseudomonadota</taxon>
        <taxon>Alphaproteobacteria</taxon>
        <taxon>Hyphomicrobiales</taxon>
        <taxon>Alsobacteraceae</taxon>
        <taxon>Alsobacter</taxon>
    </lineage>
</organism>
<dbReference type="Pfam" id="PF14486">
    <property type="entry name" value="DUF4432"/>
    <property type="match status" value="1"/>
</dbReference>
<name>A0ABT1LJI9_9HYPH</name>
<accession>A0ABT1LJI9</accession>
<dbReference type="EMBL" id="JANCLU010000037">
    <property type="protein sequence ID" value="MCP8941106.1"/>
    <property type="molecule type" value="Genomic_DNA"/>
</dbReference>
<dbReference type="InterPro" id="IPR014718">
    <property type="entry name" value="GH-type_carb-bd"/>
</dbReference>
<protein>
    <submittedName>
        <fullName evidence="1">DUF4432 family protein</fullName>
    </submittedName>
</protein>
<proteinExistence type="predicted"/>
<dbReference type="SUPFAM" id="SSF74650">
    <property type="entry name" value="Galactose mutarotase-like"/>
    <property type="match status" value="1"/>
</dbReference>
<evidence type="ECO:0000313" key="2">
    <source>
        <dbReference type="Proteomes" id="UP001205890"/>
    </source>
</evidence>
<sequence length="331" mass="35365">MTPDPLRPIVGDLRQIASVRPIVLDDGPERGVRALAFSTGGGLDFWVMAERSLDIGPLWYRGSPVAWQSPAGFRSPTLHDPEGDGGHGFNRSFSGLLVTCGLEHIRQPVQGRPLHGRLPFTPARVLAHGEDWEAPQPTLFCEGDVVQSRYGGETLRLRRRISAPVGGQTLSILDRVTNEGAQPTPHALLYHVNFGYPAVATGTEIHFGGRRVMGPITLPDPGPQPDAVSMPSGPGEIAACQLITPTPEGPAFRLTLSFSAGTLPHLQLWRDLRPQAGVLSLEPCTSARLAGGASPPPEDLAPGQSRQYRVDLTFSGTALGLPCFADPRSAP</sequence>
<evidence type="ECO:0000313" key="1">
    <source>
        <dbReference type="EMBL" id="MCP8941106.1"/>
    </source>
</evidence>